<sequence>MLIFMQEEVVEEANLWASVASKGLITKVLKTEYLNEYTTVIFANALYFKGTWKEIYDEHQTSNKDFYLLNGDKISVPFMTGCKDFLYGSFEGVQVAKIPYLIGKDNKEFSMYIFLPKEKDGLPNLLTKVNSCPKFFTKKYRLRKEELDAFFIPKFKFSYFVVDEVIETMKEMGLTLPFDDKCEEITEIVETEGPFLINRILQKAFVEVNEKGTEAAAVTYESDDDMGFSLYDMPPPRPRFVADHPFLFMIREDVSRSVLFVGAVLNPLSESND</sequence>
<dbReference type="OMA" id="GCKDFLY"/>
<gene>
    <name evidence="4" type="ORF">A4A49_41867</name>
</gene>
<dbReference type="Gene3D" id="6.20.40.10">
    <property type="match status" value="1"/>
</dbReference>
<dbReference type="Proteomes" id="UP000187609">
    <property type="component" value="Unassembled WGS sequence"/>
</dbReference>
<proteinExistence type="inferred from homology"/>
<dbReference type="EMBL" id="MJEQ01037185">
    <property type="protein sequence ID" value="OIT04272.1"/>
    <property type="molecule type" value="Genomic_DNA"/>
</dbReference>
<dbReference type="InterPro" id="IPR042185">
    <property type="entry name" value="Serpin_sf_2"/>
</dbReference>
<dbReference type="SUPFAM" id="SSF56574">
    <property type="entry name" value="Serpins"/>
    <property type="match status" value="1"/>
</dbReference>
<dbReference type="PROSITE" id="PS00284">
    <property type="entry name" value="SERPIN"/>
    <property type="match status" value="1"/>
</dbReference>
<dbReference type="InterPro" id="IPR036186">
    <property type="entry name" value="Serpin_sf"/>
</dbReference>
<dbReference type="InterPro" id="IPR000215">
    <property type="entry name" value="Serpin_fam"/>
</dbReference>
<dbReference type="Gene3D" id="3.30.497.10">
    <property type="entry name" value="Antithrombin, subunit I, domain 2"/>
    <property type="match status" value="1"/>
</dbReference>
<comment type="caution">
    <text evidence="4">The sequence shown here is derived from an EMBL/GenBank/DDBJ whole genome shotgun (WGS) entry which is preliminary data.</text>
</comment>
<dbReference type="SMR" id="A0A1J6IUK1"/>
<reference evidence="4" key="1">
    <citation type="submission" date="2016-11" db="EMBL/GenBank/DDBJ databases">
        <title>The genome of Nicotiana attenuata.</title>
        <authorList>
            <person name="Xu S."/>
            <person name="Brockmoeller T."/>
            <person name="Gaquerel E."/>
            <person name="Navarro A."/>
            <person name="Kuhl H."/>
            <person name="Gase K."/>
            <person name="Ling Z."/>
            <person name="Zhou W."/>
            <person name="Kreitzer C."/>
            <person name="Stanke M."/>
            <person name="Tang H."/>
            <person name="Lyons E."/>
            <person name="Pandey P."/>
            <person name="Pandey S.P."/>
            <person name="Timmermann B."/>
            <person name="Baldwin I.T."/>
        </authorList>
    </citation>
    <scope>NUCLEOTIDE SEQUENCE [LARGE SCALE GENOMIC DNA]</scope>
    <source>
        <strain evidence="4">UT</strain>
    </source>
</reference>
<dbReference type="STRING" id="49451.A0A1J6IUK1"/>
<feature type="domain" description="Serpin" evidence="3">
    <location>
        <begin position="1"/>
        <end position="267"/>
    </location>
</feature>
<accession>A0A1J6IUK1</accession>
<name>A0A1J6IUK1_NICAT</name>
<dbReference type="Gramene" id="OIT04272">
    <property type="protein sequence ID" value="OIT04272"/>
    <property type="gene ID" value="A4A49_41867"/>
</dbReference>
<evidence type="ECO:0000256" key="2">
    <source>
        <dbReference type="RuleBase" id="RU000411"/>
    </source>
</evidence>
<evidence type="ECO:0000256" key="1">
    <source>
        <dbReference type="ARBA" id="ARBA00009500"/>
    </source>
</evidence>
<dbReference type="Gene3D" id="2.30.39.10">
    <property type="entry name" value="Alpha-1-antitrypsin, domain 1"/>
    <property type="match status" value="1"/>
</dbReference>
<organism evidence="4 5">
    <name type="scientific">Nicotiana attenuata</name>
    <name type="common">Coyote tobacco</name>
    <dbReference type="NCBI Taxonomy" id="49451"/>
    <lineage>
        <taxon>Eukaryota</taxon>
        <taxon>Viridiplantae</taxon>
        <taxon>Streptophyta</taxon>
        <taxon>Embryophyta</taxon>
        <taxon>Tracheophyta</taxon>
        <taxon>Spermatophyta</taxon>
        <taxon>Magnoliopsida</taxon>
        <taxon>eudicotyledons</taxon>
        <taxon>Gunneridae</taxon>
        <taxon>Pentapetalae</taxon>
        <taxon>asterids</taxon>
        <taxon>lamiids</taxon>
        <taxon>Solanales</taxon>
        <taxon>Solanaceae</taxon>
        <taxon>Nicotianoideae</taxon>
        <taxon>Nicotianeae</taxon>
        <taxon>Nicotiana</taxon>
    </lineage>
</organism>
<dbReference type="GO" id="GO:0004867">
    <property type="term" value="F:serine-type endopeptidase inhibitor activity"/>
    <property type="evidence" value="ECO:0007669"/>
    <property type="project" value="InterPro"/>
</dbReference>
<dbReference type="PANTHER" id="PTHR11461:SF315">
    <property type="entry name" value="SERPIN-Z3-LIKE"/>
    <property type="match status" value="1"/>
</dbReference>
<protein>
    <submittedName>
        <fullName evidence="4">Serpin-z10</fullName>
    </submittedName>
</protein>
<dbReference type="AlphaFoldDB" id="A0A1J6IUK1"/>
<keyword evidence="5" id="KW-1185">Reference proteome</keyword>
<evidence type="ECO:0000259" key="3">
    <source>
        <dbReference type="SMART" id="SM00093"/>
    </source>
</evidence>
<dbReference type="InterPro" id="IPR023796">
    <property type="entry name" value="Serpin_dom"/>
</dbReference>
<dbReference type="InterPro" id="IPR042178">
    <property type="entry name" value="Serpin_sf_1"/>
</dbReference>
<dbReference type="PANTHER" id="PTHR11461">
    <property type="entry name" value="SERINE PROTEASE INHIBITOR, SERPIN"/>
    <property type="match status" value="1"/>
</dbReference>
<dbReference type="InterPro" id="IPR023795">
    <property type="entry name" value="Serpin_CS"/>
</dbReference>
<dbReference type="Pfam" id="PF00079">
    <property type="entry name" value="Serpin"/>
    <property type="match status" value="1"/>
</dbReference>
<evidence type="ECO:0000313" key="5">
    <source>
        <dbReference type="Proteomes" id="UP000187609"/>
    </source>
</evidence>
<dbReference type="GO" id="GO:0005615">
    <property type="term" value="C:extracellular space"/>
    <property type="evidence" value="ECO:0007669"/>
    <property type="project" value="InterPro"/>
</dbReference>
<dbReference type="SMART" id="SM00093">
    <property type="entry name" value="SERPIN"/>
    <property type="match status" value="1"/>
</dbReference>
<comment type="similarity">
    <text evidence="1 2">Belongs to the serpin family.</text>
</comment>
<evidence type="ECO:0000313" key="4">
    <source>
        <dbReference type="EMBL" id="OIT04272.1"/>
    </source>
</evidence>
<dbReference type="Gene3D" id="2.10.310.10">
    <property type="entry name" value="Serpins superfamily"/>
    <property type="match status" value="1"/>
</dbReference>